<feature type="signal peptide" evidence="1">
    <location>
        <begin position="1"/>
        <end position="19"/>
    </location>
</feature>
<dbReference type="EMBL" id="JANBQB010000326">
    <property type="protein sequence ID" value="KAJ1977707.1"/>
    <property type="molecule type" value="Genomic_DNA"/>
</dbReference>
<dbReference type="OrthoDB" id="5542565at2759"/>
<evidence type="ECO:0000313" key="2">
    <source>
        <dbReference type="EMBL" id="KAJ1977707.1"/>
    </source>
</evidence>
<evidence type="ECO:0000256" key="1">
    <source>
        <dbReference type="SAM" id="SignalP"/>
    </source>
</evidence>
<protein>
    <recommendedName>
        <fullName evidence="4">Carbohydrate-binding module family 19 domain-containing protein</fullName>
    </recommendedName>
</protein>
<organism evidence="2 3">
    <name type="scientific">Dimargaris verticillata</name>
    <dbReference type="NCBI Taxonomy" id="2761393"/>
    <lineage>
        <taxon>Eukaryota</taxon>
        <taxon>Fungi</taxon>
        <taxon>Fungi incertae sedis</taxon>
        <taxon>Zoopagomycota</taxon>
        <taxon>Kickxellomycotina</taxon>
        <taxon>Dimargaritomycetes</taxon>
        <taxon>Dimargaritales</taxon>
        <taxon>Dimargaritaceae</taxon>
        <taxon>Dimargaris</taxon>
    </lineage>
</organism>
<comment type="caution">
    <text evidence="2">The sequence shown here is derived from an EMBL/GenBank/DDBJ whole genome shotgun (WGS) entry which is preliminary data.</text>
</comment>
<proteinExistence type="predicted"/>
<gene>
    <name evidence="2" type="ORF">H4R34_003479</name>
</gene>
<feature type="chain" id="PRO_5040831349" description="Carbohydrate-binding module family 19 domain-containing protein" evidence="1">
    <location>
        <begin position="20"/>
        <end position="104"/>
    </location>
</feature>
<accession>A0A9W8B6T7</accession>
<evidence type="ECO:0008006" key="4">
    <source>
        <dbReference type="Google" id="ProtNLM"/>
    </source>
</evidence>
<dbReference type="Proteomes" id="UP001151582">
    <property type="component" value="Unassembled WGS sequence"/>
</dbReference>
<name>A0A9W8B6T7_9FUNG</name>
<sequence>MKVFVITTALLALVAPLLATPAPDQVTTDQPKFDKKAASLKGAAFAKTSFYNSYFHTCVEGTMRCDAWNRNVFYVCNFNNRVKFNCGPGTVCKQNGNYIYCGWP</sequence>
<keyword evidence="3" id="KW-1185">Reference proteome</keyword>
<evidence type="ECO:0000313" key="3">
    <source>
        <dbReference type="Proteomes" id="UP001151582"/>
    </source>
</evidence>
<reference evidence="2" key="1">
    <citation type="submission" date="2022-07" db="EMBL/GenBank/DDBJ databases">
        <title>Phylogenomic reconstructions and comparative analyses of Kickxellomycotina fungi.</title>
        <authorList>
            <person name="Reynolds N.K."/>
            <person name="Stajich J.E."/>
            <person name="Barry K."/>
            <person name="Grigoriev I.V."/>
            <person name="Crous P."/>
            <person name="Smith M.E."/>
        </authorList>
    </citation>
    <scope>NUCLEOTIDE SEQUENCE</scope>
    <source>
        <strain evidence="2">RSA 567</strain>
    </source>
</reference>
<dbReference type="AlphaFoldDB" id="A0A9W8B6T7"/>
<keyword evidence="1" id="KW-0732">Signal</keyword>